<dbReference type="InterPro" id="IPR000944">
    <property type="entry name" value="Tscrpt_reg_Rrf2"/>
</dbReference>
<dbReference type="GO" id="GO:0005829">
    <property type="term" value="C:cytosol"/>
    <property type="evidence" value="ECO:0007669"/>
    <property type="project" value="TreeGrafter"/>
</dbReference>
<keyword evidence="2" id="KW-1185">Reference proteome</keyword>
<organism evidence="1 2">
    <name type="scientific">Termitidicoccus mucosus</name>
    <dbReference type="NCBI Taxonomy" id="1184151"/>
    <lineage>
        <taxon>Bacteria</taxon>
        <taxon>Pseudomonadati</taxon>
        <taxon>Verrucomicrobiota</taxon>
        <taxon>Opitutia</taxon>
        <taxon>Opitutales</taxon>
        <taxon>Opitutaceae</taxon>
        <taxon>Termitidicoccus</taxon>
    </lineage>
</organism>
<dbReference type="Gene3D" id="1.10.10.10">
    <property type="entry name" value="Winged helix-like DNA-binding domain superfamily/Winged helix DNA-binding domain"/>
    <property type="match status" value="1"/>
</dbReference>
<dbReference type="InterPro" id="IPR036388">
    <property type="entry name" value="WH-like_DNA-bd_sf"/>
</dbReference>
<comment type="caution">
    <text evidence="1">The sequence shown here is derived from an EMBL/GenBank/DDBJ whole genome shotgun (WGS) entry which is preliminary data.</text>
</comment>
<protein>
    <submittedName>
        <fullName evidence="1">Rrf2 family transcriptional regulator</fullName>
    </submittedName>
</protein>
<dbReference type="OrthoDB" id="213028at2"/>
<accession>A0A178INH2</accession>
<dbReference type="GO" id="GO:0003700">
    <property type="term" value="F:DNA-binding transcription factor activity"/>
    <property type="evidence" value="ECO:0007669"/>
    <property type="project" value="TreeGrafter"/>
</dbReference>
<dbReference type="Pfam" id="PF02082">
    <property type="entry name" value="Rrf2"/>
    <property type="match status" value="1"/>
</dbReference>
<dbReference type="Proteomes" id="UP000078486">
    <property type="component" value="Unassembled WGS sequence"/>
</dbReference>
<dbReference type="SUPFAM" id="SSF46785">
    <property type="entry name" value="Winged helix' DNA-binding domain"/>
    <property type="match status" value="1"/>
</dbReference>
<dbReference type="PROSITE" id="PS51197">
    <property type="entry name" value="HTH_RRF2_2"/>
    <property type="match status" value="1"/>
</dbReference>
<dbReference type="AlphaFoldDB" id="A0A178INH2"/>
<dbReference type="EMBL" id="LRRQ01000030">
    <property type="protein sequence ID" value="OAM91318.1"/>
    <property type="molecule type" value="Genomic_DNA"/>
</dbReference>
<dbReference type="PANTHER" id="PTHR33221">
    <property type="entry name" value="WINGED HELIX-TURN-HELIX TRANSCRIPTIONAL REGULATOR, RRF2 FAMILY"/>
    <property type="match status" value="1"/>
</dbReference>
<dbReference type="PROSITE" id="PS01332">
    <property type="entry name" value="HTH_RRF2_1"/>
    <property type="match status" value="1"/>
</dbReference>
<sequence>MSGNSRFASSVHVLAYLAYKEGAATTSAEIASSVDTNPVVVRRLLSTLVKARLVTAHKGAAGGFSLASTPANITLLAIHRAVEPRPDHGLARFAPNHKCPVGARIETILRAAFFKAQSGMEAELARISLEDINQQIKPVCAGKH</sequence>
<proteinExistence type="predicted"/>
<dbReference type="InterPro" id="IPR030489">
    <property type="entry name" value="TR_Rrf2-type_CS"/>
</dbReference>
<evidence type="ECO:0000313" key="1">
    <source>
        <dbReference type="EMBL" id="OAM91318.1"/>
    </source>
</evidence>
<dbReference type="InterPro" id="IPR036390">
    <property type="entry name" value="WH_DNA-bd_sf"/>
</dbReference>
<dbReference type="PANTHER" id="PTHR33221:SF15">
    <property type="entry name" value="HTH-TYPE TRANSCRIPTIONAL REGULATOR YWGB-RELATED"/>
    <property type="match status" value="1"/>
</dbReference>
<dbReference type="STRING" id="1184151.AW736_03660"/>
<name>A0A178INH2_9BACT</name>
<dbReference type="RefSeq" id="WP_068768897.1">
    <property type="nucleotide sequence ID" value="NZ_CP109796.1"/>
</dbReference>
<evidence type="ECO:0000313" key="2">
    <source>
        <dbReference type="Proteomes" id="UP000078486"/>
    </source>
</evidence>
<gene>
    <name evidence="1" type="ORF">AW736_03660</name>
</gene>
<reference evidence="1 2" key="1">
    <citation type="submission" date="2016-01" db="EMBL/GenBank/DDBJ databases">
        <title>High potential of lignocellulose degradation of a new Verrucomicrobia species.</title>
        <authorList>
            <person name="Wang Y."/>
            <person name="Shi Y."/>
            <person name="Qiu Z."/>
            <person name="Liu S."/>
            <person name="Yang H."/>
        </authorList>
    </citation>
    <scope>NUCLEOTIDE SEQUENCE [LARGE SCALE GENOMIC DNA]</scope>
    <source>
        <strain evidence="1 2">TSB47</strain>
    </source>
</reference>